<reference evidence="1 2" key="1">
    <citation type="submission" date="2018-04" db="EMBL/GenBank/DDBJ databases">
        <authorList>
            <person name="Vogel A."/>
        </authorList>
    </citation>
    <scope>NUCLEOTIDE SEQUENCE [LARGE SCALE GENOMIC DNA]</scope>
</reference>
<dbReference type="Proteomes" id="UP000595140">
    <property type="component" value="Unassembled WGS sequence"/>
</dbReference>
<accession>A0A484MQV4</accession>
<protein>
    <submittedName>
        <fullName evidence="1">Uncharacterized protein</fullName>
    </submittedName>
</protein>
<evidence type="ECO:0000313" key="2">
    <source>
        <dbReference type="Proteomes" id="UP000595140"/>
    </source>
</evidence>
<evidence type="ECO:0000313" key="1">
    <source>
        <dbReference type="EMBL" id="VFQ91255.1"/>
    </source>
</evidence>
<dbReference type="AlphaFoldDB" id="A0A484MQV4"/>
<feature type="non-terminal residue" evidence="1">
    <location>
        <position position="45"/>
    </location>
</feature>
<keyword evidence="2" id="KW-1185">Reference proteome</keyword>
<name>A0A484MQV4_9ASTE</name>
<dbReference type="EMBL" id="OOIL02004293">
    <property type="protein sequence ID" value="VFQ91255.1"/>
    <property type="molecule type" value="Genomic_DNA"/>
</dbReference>
<sequence length="45" mass="5102">MSGRFTLGNQPSENGHQFMQDPQAAKALKPFGTLSLRRSQIDRQR</sequence>
<organism evidence="1 2">
    <name type="scientific">Cuscuta campestris</name>
    <dbReference type="NCBI Taxonomy" id="132261"/>
    <lineage>
        <taxon>Eukaryota</taxon>
        <taxon>Viridiplantae</taxon>
        <taxon>Streptophyta</taxon>
        <taxon>Embryophyta</taxon>
        <taxon>Tracheophyta</taxon>
        <taxon>Spermatophyta</taxon>
        <taxon>Magnoliopsida</taxon>
        <taxon>eudicotyledons</taxon>
        <taxon>Gunneridae</taxon>
        <taxon>Pentapetalae</taxon>
        <taxon>asterids</taxon>
        <taxon>lamiids</taxon>
        <taxon>Solanales</taxon>
        <taxon>Convolvulaceae</taxon>
        <taxon>Cuscuteae</taxon>
        <taxon>Cuscuta</taxon>
        <taxon>Cuscuta subgen. Grammica</taxon>
        <taxon>Cuscuta sect. Cleistogrammica</taxon>
    </lineage>
</organism>
<gene>
    <name evidence="1" type="ORF">CCAM_LOCUS33031</name>
</gene>
<proteinExistence type="predicted"/>